<dbReference type="RefSeq" id="WP_109837932.1">
    <property type="nucleotide sequence ID" value="NZ_QGKM01000036.1"/>
</dbReference>
<name>A0A317CEN0_9GAMM</name>
<evidence type="ECO:0008006" key="3">
    <source>
        <dbReference type="Google" id="ProtNLM"/>
    </source>
</evidence>
<dbReference type="Proteomes" id="UP000245539">
    <property type="component" value="Unassembled WGS sequence"/>
</dbReference>
<dbReference type="EMBL" id="QGKM01000036">
    <property type="protein sequence ID" value="PWQ96541.1"/>
    <property type="molecule type" value="Genomic_DNA"/>
</dbReference>
<dbReference type="AlphaFoldDB" id="A0A317CEN0"/>
<accession>A0A317CEN0</accession>
<evidence type="ECO:0000313" key="2">
    <source>
        <dbReference type="Proteomes" id="UP000245539"/>
    </source>
</evidence>
<evidence type="ECO:0000313" key="1">
    <source>
        <dbReference type="EMBL" id="PWQ96541.1"/>
    </source>
</evidence>
<comment type="caution">
    <text evidence="1">The sequence shown here is derived from an EMBL/GenBank/DDBJ whole genome shotgun (WGS) entry which is preliminary data.</text>
</comment>
<dbReference type="OrthoDB" id="2066770at2"/>
<gene>
    <name evidence="1" type="ORF">DKW60_12200</name>
</gene>
<proteinExistence type="predicted"/>
<sequence length="175" mass="20032">MSKVETIYFVEGECEKNFINSFKTNRAIISGKVRITNLWETANINRIIRSLPKQGAVIYVAFDTDVTSEAERFCANIKALSKHCRKIILLPQHEHFEDELAFACQQATRDLPSYLYGLSSLSECKTKLAQDKNLVSNLNAKGFVLARMWSRTDIIEQLILPKNNIQWGIEYVLTD</sequence>
<protein>
    <recommendedName>
        <fullName evidence="3">DUF4435 domain-containing protein</fullName>
    </recommendedName>
</protein>
<organism evidence="1 2">
    <name type="scientific">Leucothrix pacifica</name>
    <dbReference type="NCBI Taxonomy" id="1247513"/>
    <lineage>
        <taxon>Bacteria</taxon>
        <taxon>Pseudomonadati</taxon>
        <taxon>Pseudomonadota</taxon>
        <taxon>Gammaproteobacteria</taxon>
        <taxon>Thiotrichales</taxon>
        <taxon>Thiotrichaceae</taxon>
        <taxon>Leucothrix</taxon>
    </lineage>
</organism>
<reference evidence="1 2" key="1">
    <citation type="submission" date="2018-05" db="EMBL/GenBank/DDBJ databases">
        <title>Leucothrix arctica sp. nov., isolated from Arctic seawater.</title>
        <authorList>
            <person name="Choi A."/>
            <person name="Baek K."/>
        </authorList>
    </citation>
    <scope>NUCLEOTIDE SEQUENCE [LARGE SCALE GENOMIC DNA]</scope>
    <source>
        <strain evidence="1 2">JCM 18388</strain>
    </source>
</reference>
<keyword evidence="2" id="KW-1185">Reference proteome</keyword>